<gene>
    <name evidence="1" type="ORF">CAUJ_LOCUS14166</name>
</gene>
<keyword evidence="2" id="KW-1185">Reference proteome</keyword>
<evidence type="ECO:0000313" key="1">
    <source>
        <dbReference type="EMBL" id="CAD6198260.1"/>
    </source>
</evidence>
<dbReference type="AlphaFoldDB" id="A0A8S1HSC9"/>
<proteinExistence type="predicted"/>
<protein>
    <submittedName>
        <fullName evidence="1">Uncharacterized protein</fullName>
    </submittedName>
</protein>
<comment type="caution">
    <text evidence="1">The sequence shown here is derived from an EMBL/GenBank/DDBJ whole genome shotgun (WGS) entry which is preliminary data.</text>
</comment>
<reference evidence="1" key="1">
    <citation type="submission" date="2020-10" db="EMBL/GenBank/DDBJ databases">
        <authorList>
            <person name="Kikuchi T."/>
        </authorList>
    </citation>
    <scope>NUCLEOTIDE SEQUENCE</scope>
    <source>
        <strain evidence="1">NKZ352</strain>
    </source>
</reference>
<name>A0A8S1HSC9_9PELO</name>
<dbReference type="Proteomes" id="UP000835052">
    <property type="component" value="Unassembled WGS sequence"/>
</dbReference>
<dbReference type="EMBL" id="CAJGYM010000120">
    <property type="protein sequence ID" value="CAD6198260.1"/>
    <property type="molecule type" value="Genomic_DNA"/>
</dbReference>
<sequence>MEWVLWQNSMEMKFLVAGVNSNLLIPHMRKVFVNCATFCQPPVAPRSSFPNMEKTDEVEDIIKGVRSVVPQGCYPTGGAEAQKNVMIRTMIDPYKRIDL</sequence>
<organism evidence="1 2">
    <name type="scientific">Caenorhabditis auriculariae</name>
    <dbReference type="NCBI Taxonomy" id="2777116"/>
    <lineage>
        <taxon>Eukaryota</taxon>
        <taxon>Metazoa</taxon>
        <taxon>Ecdysozoa</taxon>
        <taxon>Nematoda</taxon>
        <taxon>Chromadorea</taxon>
        <taxon>Rhabditida</taxon>
        <taxon>Rhabditina</taxon>
        <taxon>Rhabditomorpha</taxon>
        <taxon>Rhabditoidea</taxon>
        <taxon>Rhabditidae</taxon>
        <taxon>Peloderinae</taxon>
        <taxon>Caenorhabditis</taxon>
    </lineage>
</organism>
<accession>A0A8S1HSC9</accession>
<evidence type="ECO:0000313" key="2">
    <source>
        <dbReference type="Proteomes" id="UP000835052"/>
    </source>
</evidence>